<dbReference type="GO" id="GO:0004359">
    <property type="term" value="F:glutaminase activity"/>
    <property type="evidence" value="ECO:0007669"/>
    <property type="project" value="InterPro"/>
</dbReference>
<proteinExistence type="inferred from homology"/>
<evidence type="ECO:0000256" key="11">
    <source>
        <dbReference type="SAM" id="MobiDB-lite"/>
    </source>
</evidence>
<evidence type="ECO:0000256" key="4">
    <source>
        <dbReference type="ARBA" id="ARBA00022741"/>
    </source>
</evidence>
<evidence type="ECO:0000256" key="7">
    <source>
        <dbReference type="HAMAP-Rule" id="MF_02090"/>
    </source>
</evidence>
<feature type="domain" description="CN hydrolase" evidence="12">
    <location>
        <begin position="4"/>
        <end position="259"/>
    </location>
</feature>
<dbReference type="GO" id="GO:0005737">
    <property type="term" value="C:cytoplasm"/>
    <property type="evidence" value="ECO:0007669"/>
    <property type="project" value="InterPro"/>
</dbReference>
<dbReference type="EC" id="6.3.5.1" evidence="7 8"/>
<dbReference type="InterPro" id="IPR022310">
    <property type="entry name" value="NAD/GMP_synthase"/>
</dbReference>
<dbReference type="HAMAP" id="MF_02090">
    <property type="entry name" value="NadE_glutamine_dep"/>
    <property type="match status" value="1"/>
</dbReference>
<dbReference type="GO" id="GO:0009435">
    <property type="term" value="P:NAD+ biosynthetic process"/>
    <property type="evidence" value="ECO:0007669"/>
    <property type="project" value="UniProtKB-UniRule"/>
</dbReference>
<dbReference type="PROSITE" id="PS00920">
    <property type="entry name" value="NITRIL_CHT_1"/>
    <property type="match status" value="1"/>
</dbReference>
<comment type="catalytic activity">
    <reaction evidence="7 8">
        <text>deamido-NAD(+) + L-glutamine + ATP + H2O = L-glutamate + AMP + diphosphate + NAD(+) + H(+)</text>
        <dbReference type="Rhea" id="RHEA:24384"/>
        <dbReference type="ChEBI" id="CHEBI:15377"/>
        <dbReference type="ChEBI" id="CHEBI:15378"/>
        <dbReference type="ChEBI" id="CHEBI:29985"/>
        <dbReference type="ChEBI" id="CHEBI:30616"/>
        <dbReference type="ChEBI" id="CHEBI:33019"/>
        <dbReference type="ChEBI" id="CHEBI:57540"/>
        <dbReference type="ChEBI" id="CHEBI:58359"/>
        <dbReference type="ChEBI" id="CHEBI:58437"/>
        <dbReference type="ChEBI" id="CHEBI:456215"/>
        <dbReference type="EC" id="6.3.5.1"/>
    </reaction>
</comment>
<keyword evidence="4 7" id="KW-0547">Nucleotide-binding</keyword>
<dbReference type="InterPro" id="IPR000132">
    <property type="entry name" value="Nitrilase/CN_hydratase_CS"/>
</dbReference>
<dbReference type="PANTHER" id="PTHR23090:SF9">
    <property type="entry name" value="GLUTAMINE-DEPENDENT NAD(+) SYNTHETASE"/>
    <property type="match status" value="1"/>
</dbReference>
<feature type="active site" description="Proton acceptor" evidence="9">
    <location>
        <position position="44"/>
    </location>
</feature>
<feature type="binding site" evidence="7">
    <location>
        <position position="553"/>
    </location>
    <ligand>
        <name>deamido-NAD(+)</name>
        <dbReference type="ChEBI" id="CHEBI:58437"/>
        <note>ligand shared between two neighboring subunits</note>
    </ligand>
</feature>
<dbReference type="EMBL" id="CP165727">
    <property type="protein sequence ID" value="XDV66447.1"/>
    <property type="molecule type" value="Genomic_DNA"/>
</dbReference>
<comment type="function">
    <text evidence="7">Catalyzes the ATP-dependent amidation of deamido-NAD to form NAD. Uses L-glutamine as a nitrogen source.</text>
</comment>
<evidence type="ECO:0000256" key="2">
    <source>
        <dbReference type="ARBA" id="ARBA00007145"/>
    </source>
</evidence>
<dbReference type="GO" id="GO:0000257">
    <property type="term" value="F:nitrilase activity"/>
    <property type="evidence" value="ECO:0007669"/>
    <property type="project" value="UniProtKB-ARBA"/>
</dbReference>
<dbReference type="NCBIfam" id="NF010588">
    <property type="entry name" value="PRK13981.1"/>
    <property type="match status" value="1"/>
</dbReference>
<dbReference type="FunFam" id="3.40.50.620:FF:000106">
    <property type="entry name" value="Glutamine-dependent NAD(+) synthetase"/>
    <property type="match status" value="1"/>
</dbReference>
<feature type="active site" description="Proton acceptor; for glutaminase activity" evidence="7">
    <location>
        <position position="44"/>
    </location>
</feature>
<dbReference type="GO" id="GO:0005524">
    <property type="term" value="F:ATP binding"/>
    <property type="evidence" value="ECO:0007669"/>
    <property type="project" value="UniProtKB-UniRule"/>
</dbReference>
<evidence type="ECO:0000256" key="3">
    <source>
        <dbReference type="ARBA" id="ARBA00022598"/>
    </source>
</evidence>
<name>A0AB39YBI2_9ACTN</name>
<feature type="active site" description="Nucleophile; for glutaminase activity" evidence="7">
    <location>
        <position position="162"/>
    </location>
</feature>
<dbReference type="CDD" id="cd00553">
    <property type="entry name" value="NAD_synthase"/>
    <property type="match status" value="1"/>
</dbReference>
<dbReference type="PROSITE" id="PS50263">
    <property type="entry name" value="CN_HYDROLASE"/>
    <property type="match status" value="1"/>
</dbReference>
<organism evidence="13">
    <name type="scientific">Streptomyces sp. R33</name>
    <dbReference type="NCBI Taxonomy" id="3238629"/>
    <lineage>
        <taxon>Bacteria</taxon>
        <taxon>Bacillati</taxon>
        <taxon>Actinomycetota</taxon>
        <taxon>Actinomycetes</taxon>
        <taxon>Kitasatosporales</taxon>
        <taxon>Streptomycetaceae</taxon>
        <taxon>Streptomyces</taxon>
    </lineage>
</organism>
<feature type="binding site" evidence="7">
    <location>
        <position position="189"/>
    </location>
    <ligand>
        <name>L-glutamine</name>
        <dbReference type="ChEBI" id="CHEBI:58359"/>
    </ligand>
</feature>
<dbReference type="InterPro" id="IPR036526">
    <property type="entry name" value="C-N_Hydrolase_sf"/>
</dbReference>
<feature type="binding site" evidence="7">
    <location>
        <position position="437"/>
    </location>
    <ligand>
        <name>deamido-NAD(+)</name>
        <dbReference type="ChEBI" id="CHEBI:58437"/>
        <note>ligand shared between two neighboring subunits</note>
    </ligand>
</feature>
<keyword evidence="3 7" id="KW-0436">Ligase</keyword>
<protein>
    <recommendedName>
        <fullName evidence="7 8">Glutamine-dependent NAD(+) synthetase</fullName>
        <ecNumber evidence="7 8">6.3.5.1</ecNumber>
    </recommendedName>
    <alternativeName>
        <fullName evidence="7 8">NAD(+) synthase [glutamine-hydrolyzing]</fullName>
    </alternativeName>
</protein>
<feature type="region of interest" description="Disordered" evidence="11">
    <location>
        <begin position="476"/>
        <end position="503"/>
    </location>
</feature>
<feature type="binding site" evidence="7">
    <location>
        <position position="408"/>
    </location>
    <ligand>
        <name>deamido-NAD(+)</name>
        <dbReference type="ChEBI" id="CHEBI:58437"/>
        <note>ligand shared between two neighboring subunits</note>
    </ligand>
</feature>
<comment type="similarity">
    <text evidence="10">Belongs to the NAD synthetase family.</text>
</comment>
<dbReference type="SUPFAM" id="SSF56317">
    <property type="entry name" value="Carbon-nitrogen hydrolase"/>
    <property type="match status" value="1"/>
</dbReference>
<reference evidence="13" key="1">
    <citation type="submission" date="2024-08" db="EMBL/GenBank/DDBJ databases">
        <authorList>
            <person name="Yu S.T."/>
        </authorList>
    </citation>
    <scope>NUCLEOTIDE SEQUENCE</scope>
    <source>
        <strain evidence="13">R33</strain>
    </source>
</reference>
<feature type="binding site" evidence="7">
    <location>
        <position position="195"/>
    </location>
    <ligand>
        <name>L-glutamine</name>
        <dbReference type="ChEBI" id="CHEBI:58359"/>
    </ligand>
</feature>
<feature type="binding site" evidence="7">
    <location>
        <position position="132"/>
    </location>
    <ligand>
        <name>L-glutamine</name>
        <dbReference type="ChEBI" id="CHEBI:58359"/>
    </ligand>
</feature>
<dbReference type="InterPro" id="IPR014445">
    <property type="entry name" value="Gln-dep_NAD_synthase"/>
</dbReference>
<dbReference type="SUPFAM" id="SSF52402">
    <property type="entry name" value="Adenine nucleotide alpha hydrolases-like"/>
    <property type="match status" value="1"/>
</dbReference>
<sequence length="584" mass="62880">MPQLRLALNQIDSQVGNIAANADSVVHWTRHSAEQGAHLVAFPEMMLTGYPVEDLALRGSFVEASRTALRELAQRLAVEGFGELPVVVGYLDRSGKAAPRLGRPAGSPENAAAVLYGGKVALRFAKHHLPNYGVFDEFRYFVPGDTQPVIRVRGVDVALAICEDLWQEGGRVPATRSAGAGLLISVNASPYERNKDDQRLELVQKRAQEAGCTLAYLAMIGGQDELVFDGDSIVVDAAGEVIARAPQFSEGCVLVDLDLPAARADAPEGVVDDGLRIDHVILSEEPVEPYEPVVTGGYADRLDDDEEVYDALVVGLRAYVKKNGFRSVLIGLSGGIDSALVAAIACDAIGAQNVYGISMPSKYSSEHSKGDAADLADRTGLNFRTVPIEPMFDAYMGSLGLTGLAEENLQSRLRGTMLMAVSNQEGHIVLAPGNKSELAVGYSTLYGDSVGAYGPIKDVYKSDVFRLAQYRNRAAAERGETPPIPENSIVKPPSAELRPGQVDTDSLPDYPVLDAILALYVDRDQGLEAIVAAGFDPELVARTLRMVDTAEYKRRQYPPGTKISAKGFGKDRRLPITNGWREQA</sequence>
<dbReference type="AlphaFoldDB" id="A0AB39YBI2"/>
<evidence type="ECO:0000256" key="8">
    <source>
        <dbReference type="PIRNR" id="PIRNR006630"/>
    </source>
</evidence>
<dbReference type="Pfam" id="PF02540">
    <property type="entry name" value="NAD_synthase"/>
    <property type="match status" value="1"/>
</dbReference>
<dbReference type="InterPro" id="IPR003010">
    <property type="entry name" value="C-N_Hydrolase"/>
</dbReference>
<evidence type="ECO:0000256" key="9">
    <source>
        <dbReference type="PROSITE-ProRule" id="PRU10139"/>
    </source>
</evidence>
<evidence type="ECO:0000256" key="10">
    <source>
        <dbReference type="RuleBase" id="RU003811"/>
    </source>
</evidence>
<dbReference type="GO" id="GO:0003952">
    <property type="term" value="F:NAD+ synthase (glutamine-hydrolyzing) activity"/>
    <property type="evidence" value="ECO:0007669"/>
    <property type="project" value="UniProtKB-UniRule"/>
</dbReference>
<dbReference type="GO" id="GO:0008795">
    <property type="term" value="F:NAD+ synthase activity"/>
    <property type="evidence" value="ECO:0007669"/>
    <property type="project" value="UniProtKB-UniRule"/>
</dbReference>
<comment type="pathway">
    <text evidence="1 7 8">Cofactor biosynthesis; NAD(+) biosynthesis; NAD(+) from deamido-NAD(+) (L-Gln route): step 1/1.</text>
</comment>
<feature type="binding site" evidence="7">
    <location>
        <begin position="331"/>
        <end position="338"/>
    </location>
    <ligand>
        <name>ATP</name>
        <dbReference type="ChEBI" id="CHEBI:30616"/>
    </ligand>
</feature>
<accession>A0AB39YBI2</accession>
<keyword evidence="6 7" id="KW-0520">NAD</keyword>
<comment type="caution">
    <text evidence="7">Lacks conserved residue(s) required for the propagation of feature annotation.</text>
</comment>
<dbReference type="NCBIfam" id="TIGR00552">
    <property type="entry name" value="nadE"/>
    <property type="match status" value="1"/>
</dbReference>
<dbReference type="RefSeq" id="WP_136224524.1">
    <property type="nucleotide sequence ID" value="NZ_CP165727.1"/>
</dbReference>
<dbReference type="PIRSF" id="PIRSF006630">
    <property type="entry name" value="NADS_GAT"/>
    <property type="match status" value="1"/>
</dbReference>
<dbReference type="Pfam" id="PF00795">
    <property type="entry name" value="CN_hydrolase"/>
    <property type="match status" value="1"/>
</dbReference>
<gene>
    <name evidence="7" type="primary">nadE</name>
    <name evidence="13" type="ORF">AB5J51_27730</name>
</gene>
<evidence type="ECO:0000256" key="1">
    <source>
        <dbReference type="ARBA" id="ARBA00005188"/>
    </source>
</evidence>
<comment type="similarity">
    <text evidence="2 7 8">In the C-terminal section; belongs to the NAD synthetase family.</text>
</comment>
<feature type="active site" description="For glutaminase activity" evidence="7">
    <location>
        <position position="126"/>
    </location>
</feature>
<evidence type="ECO:0000259" key="12">
    <source>
        <dbReference type="PROSITE" id="PS50263"/>
    </source>
</evidence>
<dbReference type="CDD" id="cd07570">
    <property type="entry name" value="GAT_Gln-NAD-synth"/>
    <property type="match status" value="1"/>
</dbReference>
<evidence type="ECO:0000256" key="6">
    <source>
        <dbReference type="ARBA" id="ARBA00023027"/>
    </source>
</evidence>
<evidence type="ECO:0000313" key="13">
    <source>
        <dbReference type="EMBL" id="XDV66447.1"/>
    </source>
</evidence>
<dbReference type="PANTHER" id="PTHR23090">
    <property type="entry name" value="NH 3 /GLUTAMINE-DEPENDENT NAD + SYNTHETASE"/>
    <property type="match status" value="1"/>
</dbReference>
<dbReference type="Gene3D" id="3.40.50.620">
    <property type="entry name" value="HUPs"/>
    <property type="match status" value="1"/>
</dbReference>
<evidence type="ECO:0000256" key="5">
    <source>
        <dbReference type="ARBA" id="ARBA00022840"/>
    </source>
</evidence>
<keyword evidence="5 7" id="KW-0067">ATP-binding</keyword>
<dbReference type="InterPro" id="IPR003694">
    <property type="entry name" value="NAD_synthase"/>
</dbReference>
<dbReference type="Gene3D" id="3.60.110.10">
    <property type="entry name" value="Carbon-nitrogen hydrolase"/>
    <property type="match status" value="1"/>
</dbReference>
<dbReference type="InterPro" id="IPR014729">
    <property type="entry name" value="Rossmann-like_a/b/a_fold"/>
</dbReference>